<gene>
    <name evidence="1" type="ordered locus">AM1_C0383</name>
</gene>
<dbReference type="Proteomes" id="UP000000268">
    <property type="component" value="Plasmid pREB3"/>
</dbReference>
<evidence type="ECO:0000313" key="2">
    <source>
        <dbReference type="Proteomes" id="UP000000268"/>
    </source>
</evidence>
<geneLocation type="plasmid" evidence="1 2">
    <name>pREB3</name>
</geneLocation>
<accession>A8ZNB1</accession>
<organism evidence="1 2">
    <name type="scientific">Acaryochloris marina (strain MBIC 11017)</name>
    <dbReference type="NCBI Taxonomy" id="329726"/>
    <lineage>
        <taxon>Bacteria</taxon>
        <taxon>Bacillati</taxon>
        <taxon>Cyanobacteriota</taxon>
        <taxon>Cyanophyceae</taxon>
        <taxon>Acaryochloridales</taxon>
        <taxon>Acaryochloridaceae</taxon>
        <taxon>Acaryochloris</taxon>
    </lineage>
</organism>
<keyword evidence="1" id="KW-0614">Plasmid</keyword>
<name>A8ZNB1_ACAM1</name>
<protein>
    <submittedName>
        <fullName evidence="1">Uncharacterized protein</fullName>
    </submittedName>
</protein>
<reference evidence="1 2" key="1">
    <citation type="journal article" date="2008" name="Proc. Natl. Acad. Sci. U.S.A.">
        <title>Niche adaptation and genome expansion in the chlorophyll d-producing cyanobacterium Acaryochloris marina.</title>
        <authorList>
            <person name="Swingley W.D."/>
            <person name="Chen M."/>
            <person name="Cheung P.C."/>
            <person name="Conrad A.L."/>
            <person name="Dejesa L.C."/>
            <person name="Hao J."/>
            <person name="Honchak B.M."/>
            <person name="Karbach L.E."/>
            <person name="Kurdoglu A."/>
            <person name="Lahiri S."/>
            <person name="Mastrian S.D."/>
            <person name="Miyashita H."/>
            <person name="Page L."/>
            <person name="Ramakrishna P."/>
            <person name="Satoh S."/>
            <person name="Sattley W.M."/>
            <person name="Shimada Y."/>
            <person name="Taylor H.L."/>
            <person name="Tomo T."/>
            <person name="Tsuchiya T."/>
            <person name="Wang Z.T."/>
            <person name="Raymond J."/>
            <person name="Mimuro M."/>
            <person name="Blankenship R.E."/>
            <person name="Touchman J.W."/>
        </authorList>
    </citation>
    <scope>NUCLEOTIDE SEQUENCE [LARGE SCALE GENOMIC DNA]</scope>
    <source>
        <strain evidence="2">MBIC 11017</strain>
        <plasmid evidence="2">Plasmid pREB3</plasmid>
    </source>
</reference>
<sequence length="48" mass="5131">MVTAIGLLAGVTQLHKQGHYEKSDVGHDGQNYLRDNVPPCGIWGGVVV</sequence>
<dbReference type="AlphaFoldDB" id="A8ZNB1"/>
<proteinExistence type="predicted"/>
<dbReference type="RefSeq" id="WP_012167624.1">
    <property type="nucleotide sequence ID" value="NC_009928.1"/>
</dbReference>
<keyword evidence="2" id="KW-1185">Reference proteome</keyword>
<dbReference type="KEGG" id="amr:AM1_C0383"/>
<dbReference type="EMBL" id="CP000840">
    <property type="protein sequence ID" value="ABW32310.1"/>
    <property type="molecule type" value="Genomic_DNA"/>
</dbReference>
<evidence type="ECO:0000313" key="1">
    <source>
        <dbReference type="EMBL" id="ABW32310.1"/>
    </source>
</evidence>
<dbReference type="HOGENOM" id="CLU_3148214_0_0_3"/>